<comment type="similarity">
    <text evidence="1 4">Belongs to the prolyl-tRNA editing family. YbaK/EbsC subfamily.</text>
</comment>
<dbReference type="InterPro" id="IPR036754">
    <property type="entry name" value="YbaK/aa-tRNA-synt-asso_dom_sf"/>
</dbReference>
<evidence type="ECO:0000313" key="6">
    <source>
        <dbReference type="EMBL" id="ODC04306.1"/>
    </source>
</evidence>
<dbReference type="RefSeq" id="WP_068999288.1">
    <property type="nucleotide sequence ID" value="NZ_MDTQ01000001.1"/>
</dbReference>
<dbReference type="AlphaFoldDB" id="A0A1E2VBU5"/>
<dbReference type="PANTHER" id="PTHR30411:SF0">
    <property type="entry name" value="CYS-TRNA(PRO)_CYS-TRNA(CYS) DEACYLASE YBAK"/>
    <property type="match status" value="1"/>
</dbReference>
<dbReference type="STRING" id="197479.BFW38_12950"/>
<accession>A0A1E2VBU5</accession>
<dbReference type="InterPro" id="IPR004369">
    <property type="entry name" value="Prolyl-tRNA_editing_YbaK/EbsC"/>
</dbReference>
<evidence type="ECO:0000256" key="3">
    <source>
        <dbReference type="ARBA" id="ARBA00023239"/>
    </source>
</evidence>
<keyword evidence="2 4" id="KW-0648">Protein biosynthesis</keyword>
<dbReference type="GO" id="GO:0002161">
    <property type="term" value="F:aminoacyl-tRNA deacylase activity"/>
    <property type="evidence" value="ECO:0007669"/>
    <property type="project" value="InterPro"/>
</dbReference>
<organism evidence="6 7">
    <name type="scientific">Terasakiispira papahanaumokuakeensis</name>
    <dbReference type="NCBI Taxonomy" id="197479"/>
    <lineage>
        <taxon>Bacteria</taxon>
        <taxon>Pseudomonadati</taxon>
        <taxon>Pseudomonadota</taxon>
        <taxon>Gammaproteobacteria</taxon>
        <taxon>Oceanospirillales</taxon>
        <taxon>Terasakiispira</taxon>
    </lineage>
</organism>
<dbReference type="Pfam" id="PF04073">
    <property type="entry name" value="tRNA_edit"/>
    <property type="match status" value="1"/>
</dbReference>
<gene>
    <name evidence="6" type="ORF">BFW38_12950</name>
</gene>
<evidence type="ECO:0000256" key="2">
    <source>
        <dbReference type="ARBA" id="ARBA00022917"/>
    </source>
</evidence>
<dbReference type="NCBIfam" id="TIGR00011">
    <property type="entry name" value="YbaK_EbsC"/>
    <property type="match status" value="1"/>
</dbReference>
<keyword evidence="7" id="KW-1185">Reference proteome</keyword>
<sequence>MTPAIRQLKKAKIKHQVYEYEHDPRAESYGTEAADVMGFNPAQVFKTLLAELDDGRLVVAMVPVSGQLDLKALAKAAGARKAHMAPVEAAERATGYRVGGISPLGQKKRLAKWIDQSAAQFDLIYVSGGRRGLELALAPDDLCQQAPAQWADIARL</sequence>
<evidence type="ECO:0000256" key="1">
    <source>
        <dbReference type="ARBA" id="ARBA00009798"/>
    </source>
</evidence>
<dbReference type="GO" id="GO:0006412">
    <property type="term" value="P:translation"/>
    <property type="evidence" value="ECO:0007669"/>
    <property type="project" value="UniProtKB-KW"/>
</dbReference>
<dbReference type="PIRSF" id="PIRSF006181">
    <property type="entry name" value="EbsC_YbaK"/>
    <property type="match status" value="1"/>
</dbReference>
<dbReference type="EC" id="4.2.-.-" evidence="4"/>
<feature type="domain" description="YbaK/aminoacyl-tRNA synthetase-associated" evidence="5">
    <location>
        <begin position="31"/>
        <end position="142"/>
    </location>
</feature>
<dbReference type="CDD" id="cd00002">
    <property type="entry name" value="YbaK_deacylase"/>
    <property type="match status" value="1"/>
</dbReference>
<evidence type="ECO:0000259" key="5">
    <source>
        <dbReference type="Pfam" id="PF04073"/>
    </source>
</evidence>
<dbReference type="Gene3D" id="3.90.960.10">
    <property type="entry name" value="YbaK/aminoacyl-tRNA synthetase-associated domain"/>
    <property type="match status" value="1"/>
</dbReference>
<dbReference type="PANTHER" id="PTHR30411">
    <property type="entry name" value="CYTOPLASMIC PROTEIN"/>
    <property type="match status" value="1"/>
</dbReference>
<evidence type="ECO:0000313" key="7">
    <source>
        <dbReference type="Proteomes" id="UP000094291"/>
    </source>
</evidence>
<comment type="caution">
    <text evidence="6">The sequence shown here is derived from an EMBL/GenBank/DDBJ whole genome shotgun (WGS) entry which is preliminary data.</text>
</comment>
<reference evidence="6 7" key="1">
    <citation type="submission" date="2016-08" db="EMBL/GenBank/DDBJ databases">
        <authorList>
            <person name="Seilhamer J.J."/>
        </authorList>
    </citation>
    <scope>NUCLEOTIDE SEQUENCE [LARGE SCALE GENOMIC DNA]</scope>
    <source>
        <strain evidence="6 7">PH27A</strain>
    </source>
</reference>
<proteinExistence type="inferred from homology"/>
<dbReference type="GO" id="GO:0016829">
    <property type="term" value="F:lyase activity"/>
    <property type="evidence" value="ECO:0007669"/>
    <property type="project" value="UniProtKB-KW"/>
</dbReference>
<dbReference type="InterPro" id="IPR007214">
    <property type="entry name" value="YbaK/aa-tRNA-synth-assoc-dom"/>
</dbReference>
<keyword evidence="3 4" id="KW-0456">Lyase</keyword>
<protein>
    <recommendedName>
        <fullName evidence="4">Cys-tRNA(Pro)/Cys-tRNA(Cys) deacylase</fullName>
        <ecNumber evidence="4">4.2.-.-</ecNumber>
    </recommendedName>
</protein>
<dbReference type="Proteomes" id="UP000094291">
    <property type="component" value="Unassembled WGS sequence"/>
</dbReference>
<dbReference type="OrthoDB" id="9809296at2"/>
<evidence type="ECO:0000256" key="4">
    <source>
        <dbReference type="PIRNR" id="PIRNR006181"/>
    </source>
</evidence>
<name>A0A1E2VBU5_9GAMM</name>
<dbReference type="SUPFAM" id="SSF55826">
    <property type="entry name" value="YbaK/ProRS associated domain"/>
    <property type="match status" value="1"/>
</dbReference>
<dbReference type="EMBL" id="MDTQ01000001">
    <property type="protein sequence ID" value="ODC04306.1"/>
    <property type="molecule type" value="Genomic_DNA"/>
</dbReference>